<dbReference type="Proteomes" id="UP001359886">
    <property type="component" value="Unassembled WGS sequence"/>
</dbReference>
<evidence type="ECO:0000259" key="2">
    <source>
        <dbReference type="PROSITE" id="PS51724"/>
    </source>
</evidence>
<dbReference type="GO" id="GO:0042834">
    <property type="term" value="F:peptidoglycan binding"/>
    <property type="evidence" value="ECO:0007669"/>
    <property type="project" value="InterPro"/>
</dbReference>
<dbReference type="Pfam" id="PF05036">
    <property type="entry name" value="SPOR"/>
    <property type="match status" value="1"/>
</dbReference>
<feature type="domain" description="SPOR" evidence="2">
    <location>
        <begin position="108"/>
        <end position="186"/>
    </location>
</feature>
<accession>A0AAW9RBK1</accession>
<comment type="caution">
    <text evidence="3">The sequence shown here is derived from an EMBL/GenBank/DDBJ whole genome shotgun (WGS) entry which is preliminary data.</text>
</comment>
<proteinExistence type="predicted"/>
<sequence>MARRGASRGARKSTPALLWLFIGLLMGLALAWYLAARGYIAQPSVEQPQATTSERDEPPIAEDPVDAGDKPEKSRYDFFTVLPEMEVVVPEQELANRREPESATAQPPAGAGSYLLQVGSFRSADDADQLKARLALMGIVAQVQTVTVNDATWHRVRVGPVQGAREADKIRRQLQDSDIDSLVMKNP</sequence>
<dbReference type="EMBL" id="JAZHOG010000003">
    <property type="protein sequence ID" value="MEJ8566956.1"/>
    <property type="molecule type" value="Genomic_DNA"/>
</dbReference>
<evidence type="ECO:0000313" key="4">
    <source>
        <dbReference type="Proteomes" id="UP001359886"/>
    </source>
</evidence>
<dbReference type="AlphaFoldDB" id="A0AAW9RBK1"/>
<dbReference type="PANTHER" id="PTHR38687">
    <property type="entry name" value="CELL DIVISION PROTEIN DEDD-RELATED"/>
    <property type="match status" value="1"/>
</dbReference>
<dbReference type="InterPro" id="IPR052521">
    <property type="entry name" value="Cell_div_SPOR-domain"/>
</dbReference>
<feature type="region of interest" description="Disordered" evidence="1">
    <location>
        <begin position="45"/>
        <end position="72"/>
    </location>
</feature>
<name>A0AAW9RBK1_9GAMM</name>
<reference evidence="3 4" key="1">
    <citation type="submission" date="2024-02" db="EMBL/GenBank/DDBJ databases">
        <title>A novel Wenzhouxiangellaceae bacterium, isolated from coastal sediments.</title>
        <authorList>
            <person name="Du Z.-J."/>
            <person name="Ye Y.-Q."/>
            <person name="Zhang X.-Y."/>
        </authorList>
    </citation>
    <scope>NUCLEOTIDE SEQUENCE [LARGE SCALE GENOMIC DNA]</scope>
    <source>
        <strain evidence="3 4">CH-27</strain>
    </source>
</reference>
<dbReference type="PROSITE" id="PS51724">
    <property type="entry name" value="SPOR"/>
    <property type="match status" value="1"/>
</dbReference>
<dbReference type="SUPFAM" id="SSF110997">
    <property type="entry name" value="Sporulation related repeat"/>
    <property type="match status" value="1"/>
</dbReference>
<organism evidence="3 4">
    <name type="scientific">Elongatibacter sediminis</name>
    <dbReference type="NCBI Taxonomy" id="3119006"/>
    <lineage>
        <taxon>Bacteria</taxon>
        <taxon>Pseudomonadati</taxon>
        <taxon>Pseudomonadota</taxon>
        <taxon>Gammaproteobacteria</taxon>
        <taxon>Chromatiales</taxon>
        <taxon>Wenzhouxiangellaceae</taxon>
        <taxon>Elongatibacter</taxon>
    </lineage>
</organism>
<keyword evidence="4" id="KW-1185">Reference proteome</keyword>
<dbReference type="Gene3D" id="3.30.70.1070">
    <property type="entry name" value="Sporulation related repeat"/>
    <property type="match status" value="1"/>
</dbReference>
<dbReference type="InterPro" id="IPR007730">
    <property type="entry name" value="SPOR-like_dom"/>
</dbReference>
<evidence type="ECO:0000256" key="1">
    <source>
        <dbReference type="SAM" id="MobiDB-lite"/>
    </source>
</evidence>
<protein>
    <submittedName>
        <fullName evidence="3">SPOR domain-containing protein</fullName>
    </submittedName>
</protein>
<dbReference type="RefSeq" id="WP_354694279.1">
    <property type="nucleotide sequence ID" value="NZ_JAZHOG010000003.1"/>
</dbReference>
<evidence type="ECO:0000313" key="3">
    <source>
        <dbReference type="EMBL" id="MEJ8566956.1"/>
    </source>
</evidence>
<gene>
    <name evidence="3" type="ORF">V3330_04915</name>
</gene>
<dbReference type="InterPro" id="IPR036680">
    <property type="entry name" value="SPOR-like_sf"/>
</dbReference>